<dbReference type="Gene3D" id="1.10.10.60">
    <property type="entry name" value="Homeodomain-like"/>
    <property type="match status" value="1"/>
</dbReference>
<comment type="caution">
    <text evidence="4">The sequence shown here is derived from an EMBL/GenBank/DDBJ whole genome shotgun (WGS) entry which is preliminary data.</text>
</comment>
<reference evidence="4 5" key="1">
    <citation type="submission" date="2020-10" db="EMBL/GenBank/DDBJ databases">
        <title>Sequencing the genomes of 1000 actinobacteria strains.</title>
        <authorList>
            <person name="Klenk H.-P."/>
        </authorList>
    </citation>
    <scope>NUCLEOTIDE SEQUENCE [LARGE SCALE GENOMIC DNA]</scope>
    <source>
        <strain evidence="4 5">DSM 46744</strain>
    </source>
</reference>
<dbReference type="InterPro" id="IPR009057">
    <property type="entry name" value="Homeodomain-like_sf"/>
</dbReference>
<name>A0ABR9K3Q8_9ACTN</name>
<accession>A0ABR9K3Q8</accession>
<dbReference type="RefSeq" id="WP_318784519.1">
    <property type="nucleotide sequence ID" value="NZ_JADBDZ010000001.1"/>
</dbReference>
<sequence length="262" mass="29082">MRPGGHFRDDPVHCEEFGYGLGDPDGIFVLKYRSASALLLGETRQDFLHQLYWSPDGVLAVLNGSSTEFLGPREGYWAARATAHEVRAGDRQTVYRVCLREIPPALHDRRCGPVALTAEASDLIRRITRRDCDEATALAARRRIMTGLTPLTGDDAPRPAVGGGYALTVARALSHDPADPTPLSEWARRLRVSAKTLQRDFVREFGMPYTRWRTRHRLSAARVLLHAHPVTEVAHRVGYASPSAFIAAYAGRYGRTPGRDRG</sequence>
<dbReference type="PROSITE" id="PS01124">
    <property type="entry name" value="HTH_ARAC_FAMILY_2"/>
    <property type="match status" value="1"/>
</dbReference>
<dbReference type="EMBL" id="JADBDZ010000001">
    <property type="protein sequence ID" value="MBE1537239.1"/>
    <property type="molecule type" value="Genomic_DNA"/>
</dbReference>
<evidence type="ECO:0000256" key="1">
    <source>
        <dbReference type="ARBA" id="ARBA00023015"/>
    </source>
</evidence>
<proteinExistence type="predicted"/>
<protein>
    <submittedName>
        <fullName evidence="4">AraC-like DNA-binding protein</fullName>
    </submittedName>
</protein>
<dbReference type="Pfam" id="PF12833">
    <property type="entry name" value="HTH_18"/>
    <property type="match status" value="1"/>
</dbReference>
<evidence type="ECO:0000256" key="2">
    <source>
        <dbReference type="ARBA" id="ARBA00023163"/>
    </source>
</evidence>
<organism evidence="4 5">
    <name type="scientific">Actinomadura algeriensis</name>
    <dbReference type="NCBI Taxonomy" id="1679523"/>
    <lineage>
        <taxon>Bacteria</taxon>
        <taxon>Bacillati</taxon>
        <taxon>Actinomycetota</taxon>
        <taxon>Actinomycetes</taxon>
        <taxon>Streptosporangiales</taxon>
        <taxon>Thermomonosporaceae</taxon>
        <taxon>Actinomadura</taxon>
    </lineage>
</organism>
<evidence type="ECO:0000259" key="3">
    <source>
        <dbReference type="PROSITE" id="PS01124"/>
    </source>
</evidence>
<keyword evidence="5" id="KW-1185">Reference proteome</keyword>
<keyword evidence="2" id="KW-0804">Transcription</keyword>
<dbReference type="InterPro" id="IPR018060">
    <property type="entry name" value="HTH_AraC"/>
</dbReference>
<evidence type="ECO:0000313" key="5">
    <source>
        <dbReference type="Proteomes" id="UP000627838"/>
    </source>
</evidence>
<keyword evidence="1" id="KW-0805">Transcription regulation</keyword>
<dbReference type="SMART" id="SM00342">
    <property type="entry name" value="HTH_ARAC"/>
    <property type="match status" value="1"/>
</dbReference>
<dbReference type="Proteomes" id="UP000627838">
    <property type="component" value="Unassembled WGS sequence"/>
</dbReference>
<evidence type="ECO:0000313" key="4">
    <source>
        <dbReference type="EMBL" id="MBE1537239.1"/>
    </source>
</evidence>
<dbReference type="PANTHER" id="PTHR11019:SF199">
    <property type="entry name" value="HTH-TYPE TRANSCRIPTIONAL REGULATOR NIMR"/>
    <property type="match status" value="1"/>
</dbReference>
<dbReference type="PANTHER" id="PTHR11019">
    <property type="entry name" value="HTH-TYPE TRANSCRIPTIONAL REGULATOR NIMR"/>
    <property type="match status" value="1"/>
</dbReference>
<gene>
    <name evidence="4" type="ORF">H4W34_007072</name>
</gene>
<dbReference type="SUPFAM" id="SSF46689">
    <property type="entry name" value="Homeodomain-like"/>
    <property type="match status" value="2"/>
</dbReference>
<feature type="domain" description="HTH araC/xylS-type" evidence="3">
    <location>
        <begin position="167"/>
        <end position="262"/>
    </location>
</feature>